<feature type="site" description="Electron transfer via tryptophanyl radical" evidence="5">
    <location>
        <position position="308"/>
    </location>
</feature>
<feature type="binding site" evidence="4">
    <location>
        <begin position="298"/>
        <end position="300"/>
    </location>
    <ligand>
        <name>FAD</name>
        <dbReference type="ChEBI" id="CHEBI:57692"/>
    </ligand>
</feature>
<keyword evidence="2 4" id="KW-0285">Flavoprotein</keyword>
<dbReference type="Gene3D" id="1.25.40.80">
    <property type="match status" value="1"/>
</dbReference>
<dbReference type="GO" id="GO:0043153">
    <property type="term" value="P:entrainment of circadian clock by photoperiod"/>
    <property type="evidence" value="ECO:0007669"/>
    <property type="project" value="TreeGrafter"/>
</dbReference>
<evidence type="ECO:0000259" key="6">
    <source>
        <dbReference type="Pfam" id="PF03441"/>
    </source>
</evidence>
<organism evidence="7 8">
    <name type="scientific">Chrysochromulina tobinii</name>
    <dbReference type="NCBI Taxonomy" id="1460289"/>
    <lineage>
        <taxon>Eukaryota</taxon>
        <taxon>Haptista</taxon>
        <taxon>Haptophyta</taxon>
        <taxon>Prymnesiophyceae</taxon>
        <taxon>Prymnesiales</taxon>
        <taxon>Chrysochromulinaceae</taxon>
        <taxon>Chrysochromulina</taxon>
    </lineage>
</organism>
<evidence type="ECO:0000256" key="5">
    <source>
        <dbReference type="PIRSR" id="PIRSR602081-2"/>
    </source>
</evidence>
<evidence type="ECO:0000256" key="1">
    <source>
        <dbReference type="ARBA" id="ARBA00005862"/>
    </source>
</evidence>
<dbReference type="Proteomes" id="UP000037460">
    <property type="component" value="Unassembled WGS sequence"/>
</dbReference>
<keyword evidence="3 4" id="KW-0274">FAD</keyword>
<feature type="site" description="Electron transfer via tryptophanyl radical" evidence="5">
    <location>
        <position position="231"/>
    </location>
</feature>
<dbReference type="OrthoDB" id="435881at2759"/>
<protein>
    <submittedName>
        <fullName evidence="7">6-4 photolyase</fullName>
    </submittedName>
</protein>
<dbReference type="GO" id="GO:0005737">
    <property type="term" value="C:cytoplasm"/>
    <property type="evidence" value="ECO:0007669"/>
    <property type="project" value="TreeGrafter"/>
</dbReference>
<dbReference type="SUPFAM" id="SSF52425">
    <property type="entry name" value="Cryptochrome/photolyase, N-terminal domain"/>
    <property type="match status" value="1"/>
</dbReference>
<dbReference type="PANTHER" id="PTHR11455:SF9">
    <property type="entry name" value="CRYPTOCHROME CIRCADIAN CLOCK 5 ISOFORM X1"/>
    <property type="match status" value="1"/>
</dbReference>
<gene>
    <name evidence="7" type="ORF">Ctob_006367</name>
</gene>
<comment type="cofactor">
    <cofactor evidence="4">
        <name>FAD</name>
        <dbReference type="ChEBI" id="CHEBI:57692"/>
    </cofactor>
    <text evidence="4">Binds 1 FAD per subunit.</text>
</comment>
<feature type="site" description="Electron transfer via tryptophanyl radical" evidence="5">
    <location>
        <position position="285"/>
    </location>
</feature>
<proteinExistence type="inferred from homology"/>
<dbReference type="EMBL" id="JWZX01001992">
    <property type="protein sequence ID" value="KOO31536.1"/>
    <property type="molecule type" value="Genomic_DNA"/>
</dbReference>
<accession>A0A0M0JY06</accession>
<comment type="caution">
    <text evidence="7">The sequence shown here is derived from an EMBL/GenBank/DDBJ whole genome shotgun (WGS) entry which is preliminary data.</text>
</comment>
<reference evidence="8" key="1">
    <citation type="journal article" date="2015" name="PLoS Genet.">
        <title>Genome Sequence and Transcriptome Analyses of Chrysochromulina tobin: Metabolic Tools for Enhanced Algal Fitness in the Prominent Order Prymnesiales (Haptophyceae).</title>
        <authorList>
            <person name="Hovde B.T."/>
            <person name="Deodato C.R."/>
            <person name="Hunsperger H.M."/>
            <person name="Ryken S.A."/>
            <person name="Yost W."/>
            <person name="Jha R.K."/>
            <person name="Patterson J."/>
            <person name="Monnat R.J. Jr."/>
            <person name="Barlow S.B."/>
            <person name="Starkenburg S.R."/>
            <person name="Cattolico R.A."/>
        </authorList>
    </citation>
    <scope>NUCLEOTIDE SEQUENCE</scope>
    <source>
        <strain evidence="8">CCMP291</strain>
    </source>
</reference>
<dbReference type="GO" id="GO:0071949">
    <property type="term" value="F:FAD binding"/>
    <property type="evidence" value="ECO:0007669"/>
    <property type="project" value="TreeGrafter"/>
</dbReference>
<dbReference type="InterPro" id="IPR036155">
    <property type="entry name" value="Crypto/Photolyase_N_sf"/>
</dbReference>
<feature type="binding site" evidence="4">
    <location>
        <begin position="159"/>
        <end position="163"/>
    </location>
    <ligand>
        <name>FAD</name>
        <dbReference type="ChEBI" id="CHEBI:57692"/>
    </ligand>
</feature>
<dbReference type="SUPFAM" id="SSF48173">
    <property type="entry name" value="Cryptochrome/photolyase FAD-binding domain"/>
    <property type="match status" value="1"/>
</dbReference>
<keyword evidence="8" id="KW-1185">Reference proteome</keyword>
<name>A0A0M0JY06_9EUKA</name>
<feature type="domain" description="Cryptochrome/DNA photolyase FAD-binding" evidence="6">
    <location>
        <begin position="199"/>
        <end position="393"/>
    </location>
</feature>
<evidence type="ECO:0000313" key="7">
    <source>
        <dbReference type="EMBL" id="KOO31536.1"/>
    </source>
</evidence>
<evidence type="ECO:0000256" key="3">
    <source>
        <dbReference type="ARBA" id="ARBA00022827"/>
    </source>
</evidence>
<comment type="similarity">
    <text evidence="1">Belongs to the DNA photolyase class-1 family.</text>
</comment>
<dbReference type="AlphaFoldDB" id="A0A0M0JY06"/>
<dbReference type="InterPro" id="IPR036134">
    <property type="entry name" value="Crypto/Photolyase_FAD-like_sf"/>
</dbReference>
<evidence type="ECO:0000313" key="8">
    <source>
        <dbReference type="Proteomes" id="UP000037460"/>
    </source>
</evidence>
<sequence>MARERGVQVVTRWGHTLTDLDALLKRHPGGKPTTTYSSFLNHLDKQLKAVPLAVLNKPRQLPPVVDADLAGLGASAATSASSSAAPASDAADAFGVPSAAALCLGPATSGVILRGGETEALARMEACLSQQGGAWVAAFEKPSTSPTEIDPFGQHTRSTTCLSPYLKFGCLSARVLHERVAAVYAAHPKHAKPPTSLHGQVYWREFYYACAHGTPNYEMMAANPICRQIPWEDDPELLAAWREARTGYPWIDAAMTQLREEGWIHHLARHAVACFLTRGDLWQSWEKGAEVFEELLLDADPAINRGNWMWLSCSCFFYQYFRCYSPVAFPKKYDKDGAYVRKWLPQLKDFPAKYIYEPWKAPIADQKKANCIIGQDYPKPIVNHELKRALTQQKLPMSKKVLPRVEP</sequence>
<dbReference type="InterPro" id="IPR005101">
    <property type="entry name" value="Cryptochr/Photolyase_FAD-bd"/>
</dbReference>
<dbReference type="GO" id="GO:0003904">
    <property type="term" value="F:deoxyribodipyrimidine photo-lyase activity"/>
    <property type="evidence" value="ECO:0007669"/>
    <property type="project" value="TreeGrafter"/>
</dbReference>
<dbReference type="PANTHER" id="PTHR11455">
    <property type="entry name" value="CRYPTOCHROME"/>
    <property type="match status" value="1"/>
</dbReference>
<dbReference type="GO" id="GO:0005634">
    <property type="term" value="C:nucleus"/>
    <property type="evidence" value="ECO:0007669"/>
    <property type="project" value="TreeGrafter"/>
</dbReference>
<evidence type="ECO:0000256" key="2">
    <source>
        <dbReference type="ARBA" id="ARBA00022630"/>
    </source>
</evidence>
<evidence type="ECO:0000256" key="4">
    <source>
        <dbReference type="PIRSR" id="PIRSR602081-1"/>
    </source>
</evidence>
<feature type="binding site" evidence="4">
    <location>
        <begin position="200"/>
        <end position="207"/>
    </location>
    <ligand>
        <name>FAD</name>
        <dbReference type="ChEBI" id="CHEBI:57692"/>
    </ligand>
</feature>
<keyword evidence="7" id="KW-0456">Lyase</keyword>
<dbReference type="InterPro" id="IPR002081">
    <property type="entry name" value="Cryptochrome/DNA_photolyase_1"/>
</dbReference>
<dbReference type="GO" id="GO:0003677">
    <property type="term" value="F:DNA binding"/>
    <property type="evidence" value="ECO:0007669"/>
    <property type="project" value="TreeGrafter"/>
</dbReference>
<dbReference type="Gene3D" id="1.10.579.10">
    <property type="entry name" value="DNA Cyclobutane Dipyrimidine Photolyase, subunit A, domain 3"/>
    <property type="match status" value="1"/>
</dbReference>
<dbReference type="GO" id="GO:0032922">
    <property type="term" value="P:circadian regulation of gene expression"/>
    <property type="evidence" value="ECO:0007669"/>
    <property type="project" value="TreeGrafter"/>
</dbReference>
<dbReference type="Pfam" id="PF03441">
    <property type="entry name" value="FAD_binding_7"/>
    <property type="match status" value="1"/>
</dbReference>